<gene>
    <name evidence="2" type="ORF">B6N60_04561</name>
</gene>
<dbReference type="Pfam" id="PF05860">
    <property type="entry name" value="TPS"/>
    <property type="match status" value="1"/>
</dbReference>
<dbReference type="KEGG" id="rsin:B6N60_04561"/>
<name>A0A975TDB7_9NOST</name>
<accession>A0A975TDB7</accession>
<evidence type="ECO:0000259" key="1">
    <source>
        <dbReference type="SMART" id="SM00912"/>
    </source>
</evidence>
<evidence type="ECO:0000313" key="3">
    <source>
        <dbReference type="Proteomes" id="UP000683511"/>
    </source>
</evidence>
<feature type="domain" description="Filamentous haemagglutinin FhaB/tRNA nuclease CdiA-like TPS" evidence="1">
    <location>
        <begin position="33"/>
        <end position="144"/>
    </location>
</feature>
<organism evidence="2 3">
    <name type="scientific">Richelia sinica FACHB-800</name>
    <dbReference type="NCBI Taxonomy" id="1357546"/>
    <lineage>
        <taxon>Bacteria</taxon>
        <taxon>Bacillati</taxon>
        <taxon>Cyanobacteriota</taxon>
        <taxon>Cyanophyceae</taxon>
        <taxon>Nostocales</taxon>
        <taxon>Nostocaceae</taxon>
        <taxon>Richelia</taxon>
    </lineage>
</organism>
<evidence type="ECO:0000313" key="2">
    <source>
        <dbReference type="EMBL" id="QXE25841.1"/>
    </source>
</evidence>
<protein>
    <recommendedName>
        <fullName evidence="1">Filamentous haemagglutinin FhaB/tRNA nuclease CdiA-like TPS domain-containing protein</fullName>
    </recommendedName>
</protein>
<dbReference type="NCBIfam" id="TIGR01901">
    <property type="entry name" value="adhes_NPXG"/>
    <property type="match status" value="1"/>
</dbReference>
<dbReference type="Gene3D" id="2.160.20.10">
    <property type="entry name" value="Single-stranded right-handed beta-helix, Pectin lyase-like"/>
    <property type="match status" value="2"/>
</dbReference>
<proteinExistence type="predicted"/>
<dbReference type="AlphaFoldDB" id="A0A975TDB7"/>
<keyword evidence="3" id="KW-1185">Reference proteome</keyword>
<dbReference type="SMART" id="SM00912">
    <property type="entry name" value="Haemagg_act"/>
    <property type="match status" value="1"/>
</dbReference>
<dbReference type="RefSeq" id="WP_190608455.1">
    <property type="nucleotide sequence ID" value="NZ_CP021056.1"/>
</dbReference>
<dbReference type="SUPFAM" id="SSF51126">
    <property type="entry name" value="Pectin lyase-like"/>
    <property type="match status" value="3"/>
</dbReference>
<dbReference type="Proteomes" id="UP000683511">
    <property type="component" value="Chromosome"/>
</dbReference>
<dbReference type="InterPro" id="IPR008638">
    <property type="entry name" value="FhaB/CdiA-like_TPS"/>
</dbReference>
<sequence>MTVIDSGHKGIFGILVTWFFTSGLIPPTFAQVSSDGTTKTIVNSNDKNFTITNGDRVGNNLFHSFSQFSIPSHGSAFFNNASDIQNIFSRVTGGSASLIDGLIKANGSANVFLLNPSGIIFGQNASLQIGGSFVATTAESLLFADGLKFSAKHRGNSPLLTLSVPIGLQMGSSSKSIKVEGAKLEVPVGRTLALVGNKLTFDQSVITASDGRVELGSVAVNNLVGLSANTAGFSLNFNSVTQFQDMNLINAAKIDTSGNQGGAIALQGQKITLSGSSTLTSHTLGTGSGQGILLKASDSLELIGQPALSNTAITAYSQPTAGGRGGDVTIETPILNVLNGAQINTRAYGLGDAGNIQVKSKTVNVIGEAIHTPTKQRFSVSTLASNTMNGSQGHGGNVSINATQVNIRDGAELRATARGTGDGGNILVTADNLSVTGETATGEPAFLTGMSTSNREYATGKGGDIILNVGKLEVLNGPGIRTGTYGEGTSGNIIVNADEVTLGGSSSTGVATRFFASTNGNYNFATNELISLGKGKGGNITFTVGKLNLLDGGRISTSTETYGQAGNISIQANSINIAGVSQVPSGQLLYSLDATGPSGLYASSTGPGIAGSVHVTTKNLSLSDRGEIVVSGKGTGNAGNMLIQTNDLKLDQASKLRSEANAGEGGNIDLQLRDVLLMRNGSIISAQAGGNGGNITINAPNIVGLENSDIIANAVQGRGGNIHIATEGIIGLKYGNLLNPREVLTNDITASSQFNVNGTVQINNVGVDPNSGLVELPNNLTDPSQQIASGCSATSSSSFIATGRGGIPKNPTGEMKKDGYDGLSRRTWSDLRNISAYRKNHPVMTQIPQSSEIIVQAVGVHRLPDGKIELVADKSPTQMQPFVTCAAVKKSK</sequence>
<dbReference type="EMBL" id="CP021056">
    <property type="protein sequence ID" value="QXE25841.1"/>
    <property type="molecule type" value="Genomic_DNA"/>
</dbReference>
<dbReference type="InterPro" id="IPR011050">
    <property type="entry name" value="Pectin_lyase_fold/virulence"/>
</dbReference>
<dbReference type="InterPro" id="IPR012334">
    <property type="entry name" value="Pectin_lyas_fold"/>
</dbReference>
<reference evidence="2" key="1">
    <citation type="submission" date="2017-04" db="EMBL/GenBank/DDBJ databases">
        <title>Genome deletions in a multicellular cyanobacterial endosymbiont for morphological adaptation in marine diatoms.</title>
        <authorList>
            <person name="Wang Y."/>
            <person name="Gao H."/>
            <person name="Li R."/>
            <person name="Xu X."/>
        </authorList>
    </citation>
    <scope>NUCLEOTIDE SEQUENCE</scope>
    <source>
        <strain evidence="2">FACHB 800</strain>
    </source>
</reference>